<dbReference type="Gene3D" id="1.10.490.10">
    <property type="entry name" value="Globins"/>
    <property type="match status" value="1"/>
</dbReference>
<sequence length="142" mass="16794">MTETSYYDAVGGHETFVQLARVFYEQVAEDPEMRPMYPDADLAEAEVRLRMFLEQYWGGPTTYHEQRGHPRLRMRHAPFDVTPRMRDHWVAHMRVAVDSLQLSPELEEPLWDYLTRAATFMINRPDEEPPAHRQNLFLTDSD</sequence>
<dbReference type="InterPro" id="IPR001486">
    <property type="entry name" value="Hemoglobin_trunc"/>
</dbReference>
<keyword evidence="4" id="KW-0479">Metal-binding</keyword>
<evidence type="ECO:0000256" key="2">
    <source>
        <dbReference type="ARBA" id="ARBA00022448"/>
    </source>
</evidence>
<dbReference type="Proteomes" id="UP000198546">
    <property type="component" value="Chromosome i"/>
</dbReference>
<dbReference type="OrthoDB" id="9790913at2"/>
<dbReference type="GO" id="GO:0005344">
    <property type="term" value="F:oxygen carrier activity"/>
    <property type="evidence" value="ECO:0007669"/>
    <property type="project" value="InterPro"/>
</dbReference>
<accession>A0A1G7EWM5</accession>
<keyword evidence="2" id="KW-0813">Transport</keyword>
<evidence type="ECO:0000256" key="1">
    <source>
        <dbReference type="ARBA" id="ARBA00001971"/>
    </source>
</evidence>
<dbReference type="AlphaFoldDB" id="A0A1G7EWM5"/>
<comment type="cofactor">
    <cofactor evidence="1">
        <name>heme</name>
        <dbReference type="ChEBI" id="CHEBI:30413"/>
    </cofactor>
</comment>
<dbReference type="InterPro" id="IPR044203">
    <property type="entry name" value="GlbO/GLB3-like"/>
</dbReference>
<dbReference type="GO" id="GO:0046872">
    <property type="term" value="F:metal ion binding"/>
    <property type="evidence" value="ECO:0007669"/>
    <property type="project" value="UniProtKB-KW"/>
</dbReference>
<evidence type="ECO:0000313" key="8">
    <source>
        <dbReference type="Proteomes" id="UP000198546"/>
    </source>
</evidence>
<dbReference type="GO" id="GO:0019825">
    <property type="term" value="F:oxygen binding"/>
    <property type="evidence" value="ECO:0007669"/>
    <property type="project" value="InterPro"/>
</dbReference>
<dbReference type="InterPro" id="IPR009050">
    <property type="entry name" value="Globin-like_sf"/>
</dbReference>
<evidence type="ECO:0000256" key="5">
    <source>
        <dbReference type="ARBA" id="ARBA00023004"/>
    </source>
</evidence>
<dbReference type="STRING" id="675864.SAMN04489747_4060"/>
<keyword evidence="3" id="KW-0349">Heme</keyword>
<evidence type="ECO:0000256" key="4">
    <source>
        <dbReference type="ARBA" id="ARBA00022723"/>
    </source>
</evidence>
<dbReference type="PANTHER" id="PTHR47366">
    <property type="entry name" value="TWO-ON-TWO HEMOGLOBIN-3"/>
    <property type="match status" value="1"/>
</dbReference>
<dbReference type="SUPFAM" id="SSF46458">
    <property type="entry name" value="Globin-like"/>
    <property type="match status" value="1"/>
</dbReference>
<dbReference type="EMBL" id="LT629688">
    <property type="protein sequence ID" value="SDE67785.1"/>
    <property type="molecule type" value="Genomic_DNA"/>
</dbReference>
<dbReference type="PANTHER" id="PTHR47366:SF1">
    <property type="entry name" value="TWO-ON-TWO HEMOGLOBIN-3"/>
    <property type="match status" value="1"/>
</dbReference>
<evidence type="ECO:0000256" key="6">
    <source>
        <dbReference type="ARBA" id="ARBA00034496"/>
    </source>
</evidence>
<keyword evidence="8" id="KW-1185">Reference proteome</keyword>
<dbReference type="InterPro" id="IPR019795">
    <property type="entry name" value="Globin_bac-like_CS"/>
</dbReference>
<reference evidence="7 8" key="1">
    <citation type="submission" date="2016-10" db="EMBL/GenBank/DDBJ databases">
        <authorList>
            <person name="de Groot N.N."/>
        </authorList>
    </citation>
    <scope>NUCLEOTIDE SEQUENCE [LARGE SCALE GENOMIC DNA]</scope>
    <source>
        <strain evidence="7 8">MON 2.2</strain>
    </source>
</reference>
<evidence type="ECO:0000313" key="7">
    <source>
        <dbReference type="EMBL" id="SDE67785.1"/>
    </source>
</evidence>
<keyword evidence="5" id="KW-0408">Iron</keyword>
<comment type="similarity">
    <text evidence="6">Belongs to the truncated hemoglobin family. Group II subfamily.</text>
</comment>
<dbReference type="PROSITE" id="PS01213">
    <property type="entry name" value="GLOBIN_FAM_2"/>
    <property type="match status" value="1"/>
</dbReference>
<organism evidence="7 8">
    <name type="scientific">Auraticoccus monumenti</name>
    <dbReference type="NCBI Taxonomy" id="675864"/>
    <lineage>
        <taxon>Bacteria</taxon>
        <taxon>Bacillati</taxon>
        <taxon>Actinomycetota</taxon>
        <taxon>Actinomycetes</taxon>
        <taxon>Propionibacteriales</taxon>
        <taxon>Propionibacteriaceae</taxon>
        <taxon>Auraticoccus</taxon>
    </lineage>
</organism>
<evidence type="ECO:0000256" key="3">
    <source>
        <dbReference type="ARBA" id="ARBA00022617"/>
    </source>
</evidence>
<dbReference type="CDD" id="cd14771">
    <property type="entry name" value="TrHb2_Mt-trHbO-like_O"/>
    <property type="match status" value="1"/>
</dbReference>
<dbReference type="GO" id="GO:0020037">
    <property type="term" value="F:heme binding"/>
    <property type="evidence" value="ECO:0007669"/>
    <property type="project" value="InterPro"/>
</dbReference>
<proteinExistence type="inferred from homology"/>
<name>A0A1G7EWM5_9ACTN</name>
<dbReference type="RefSeq" id="WP_090595999.1">
    <property type="nucleotide sequence ID" value="NZ_LT629688.1"/>
</dbReference>
<dbReference type="Pfam" id="PF01152">
    <property type="entry name" value="Bac_globin"/>
    <property type="match status" value="1"/>
</dbReference>
<dbReference type="InterPro" id="IPR012292">
    <property type="entry name" value="Globin/Proto"/>
</dbReference>
<gene>
    <name evidence="7" type="ORF">SAMN04489747_4060</name>
</gene>
<protein>
    <submittedName>
        <fullName evidence="7">Hemoglobin</fullName>
    </submittedName>
</protein>